<feature type="domain" description="PASTA" evidence="1">
    <location>
        <begin position="37"/>
        <end position="107"/>
    </location>
</feature>
<dbReference type="SMART" id="SM00740">
    <property type="entry name" value="PASTA"/>
    <property type="match status" value="1"/>
</dbReference>
<dbReference type="CDD" id="cd06577">
    <property type="entry name" value="PASTA_pknB"/>
    <property type="match status" value="1"/>
</dbReference>
<evidence type="ECO:0000259" key="1">
    <source>
        <dbReference type="PROSITE" id="PS51178"/>
    </source>
</evidence>
<organism evidence="2 3">
    <name type="scientific">Liquorilactobacillus ghanensis DSM 18630</name>
    <dbReference type="NCBI Taxonomy" id="1423750"/>
    <lineage>
        <taxon>Bacteria</taxon>
        <taxon>Bacillati</taxon>
        <taxon>Bacillota</taxon>
        <taxon>Bacilli</taxon>
        <taxon>Lactobacillales</taxon>
        <taxon>Lactobacillaceae</taxon>
        <taxon>Liquorilactobacillus</taxon>
    </lineage>
</organism>
<comment type="caution">
    <text evidence="2">The sequence shown here is derived from an EMBL/GenBank/DDBJ whole genome shotgun (WGS) entry which is preliminary data.</text>
</comment>
<dbReference type="OrthoDB" id="2300363at2"/>
<dbReference type="AlphaFoldDB" id="A0A0R1VGI7"/>
<dbReference type="GeneID" id="98319898"/>
<dbReference type="Pfam" id="PF03793">
    <property type="entry name" value="PASTA"/>
    <property type="match status" value="1"/>
</dbReference>
<reference evidence="2 3" key="1">
    <citation type="journal article" date="2015" name="Genome Announc.">
        <title>Expanding the biotechnology potential of lactobacilli through comparative genomics of 213 strains and associated genera.</title>
        <authorList>
            <person name="Sun Z."/>
            <person name="Harris H.M."/>
            <person name="McCann A."/>
            <person name="Guo C."/>
            <person name="Argimon S."/>
            <person name="Zhang W."/>
            <person name="Yang X."/>
            <person name="Jeffery I.B."/>
            <person name="Cooney J.C."/>
            <person name="Kagawa T.F."/>
            <person name="Liu W."/>
            <person name="Song Y."/>
            <person name="Salvetti E."/>
            <person name="Wrobel A."/>
            <person name="Rasinkangas P."/>
            <person name="Parkhill J."/>
            <person name="Rea M.C."/>
            <person name="O'Sullivan O."/>
            <person name="Ritari J."/>
            <person name="Douillard F.P."/>
            <person name="Paul Ross R."/>
            <person name="Yang R."/>
            <person name="Briner A.E."/>
            <person name="Felis G.E."/>
            <person name="de Vos W.M."/>
            <person name="Barrangou R."/>
            <person name="Klaenhammer T.R."/>
            <person name="Caufield P.W."/>
            <person name="Cui Y."/>
            <person name="Zhang H."/>
            <person name="O'Toole P.W."/>
        </authorList>
    </citation>
    <scope>NUCLEOTIDE SEQUENCE [LARGE SCALE GENOMIC DNA]</scope>
    <source>
        <strain evidence="2 3">DSM 18630</strain>
    </source>
</reference>
<accession>A0A0R1VGI7</accession>
<proteinExistence type="predicted"/>
<dbReference type="RefSeq" id="WP_057872595.1">
    <property type="nucleotide sequence ID" value="NZ_AZGB01000027.1"/>
</dbReference>
<evidence type="ECO:0000313" key="2">
    <source>
        <dbReference type="EMBL" id="KRM04551.1"/>
    </source>
</evidence>
<name>A0A0R1VGI7_9LACO</name>
<dbReference type="Proteomes" id="UP000051451">
    <property type="component" value="Unassembled WGS sequence"/>
</dbReference>
<dbReference type="PROSITE" id="PS51178">
    <property type="entry name" value="PASTA"/>
    <property type="match status" value="1"/>
</dbReference>
<keyword evidence="3" id="KW-1185">Reference proteome</keyword>
<dbReference type="PATRIC" id="fig|1423750.3.peg.2278"/>
<evidence type="ECO:0000313" key="3">
    <source>
        <dbReference type="Proteomes" id="UP000051451"/>
    </source>
</evidence>
<gene>
    <name evidence="2" type="ORF">FC89_GL002238</name>
</gene>
<dbReference type="STRING" id="1423750.FC89_GL002238"/>
<protein>
    <recommendedName>
        <fullName evidence="1">PASTA domain-containing protein</fullName>
    </recommendedName>
</protein>
<dbReference type="Gene3D" id="3.30.10.20">
    <property type="match status" value="1"/>
</dbReference>
<dbReference type="EMBL" id="AZGB01000027">
    <property type="protein sequence ID" value="KRM04551.1"/>
    <property type="molecule type" value="Genomic_DNA"/>
</dbReference>
<sequence>MSKKKILGKLTKTALDAVAPDFVDSTANIVNQQLEKRKDYIKIPDVISLPVDEASSILESYGFKFSKALLDPDIKYADKRSLTVLKISPKVGRSVDPKTFVKFFYADENVITRSKELKNAAISQKKLQKKEQQEILHNLANGTIKQAKKMINKFDFHKHKE</sequence>
<dbReference type="InterPro" id="IPR005543">
    <property type="entry name" value="PASTA_dom"/>
</dbReference>